<dbReference type="InterPro" id="IPR001041">
    <property type="entry name" value="2Fe-2S_ferredoxin-type"/>
</dbReference>
<dbReference type="InterPro" id="IPR036010">
    <property type="entry name" value="2Fe-2S_ferredoxin-like_sf"/>
</dbReference>
<sequence length="126" mass="13671">MARVWINGESSVEVKDAEGINIVHLTVDGKEIAVLGGQTILEAVARMPGIGNIPALCYHPAVKPNGACQLCTIEVSEDGGSKFRFEVACLYPVKEGLVVKTNTEMLRKLRKGIIELLLARCPNVKR</sequence>
<dbReference type="GO" id="GO:0051536">
    <property type="term" value="F:iron-sulfur cluster binding"/>
    <property type="evidence" value="ECO:0007669"/>
    <property type="project" value="InterPro"/>
</dbReference>
<comment type="caution">
    <text evidence="2">The sequence shown here is derived from an EMBL/GenBank/DDBJ whole genome shotgun (WGS) entry which is preliminary data.</text>
</comment>
<feature type="domain" description="2Fe-2S ferredoxin-type" evidence="1">
    <location>
        <begin position="21"/>
        <end position="105"/>
    </location>
</feature>
<dbReference type="Gene3D" id="3.10.20.740">
    <property type="match status" value="1"/>
</dbReference>
<dbReference type="Pfam" id="PF13510">
    <property type="entry name" value="Fer2_4"/>
    <property type="match status" value="1"/>
</dbReference>
<evidence type="ECO:0000259" key="1">
    <source>
        <dbReference type="PROSITE" id="PS51085"/>
    </source>
</evidence>
<dbReference type="SUPFAM" id="SSF54292">
    <property type="entry name" value="2Fe-2S ferredoxin-like"/>
    <property type="match status" value="1"/>
</dbReference>
<organism evidence="2">
    <name type="scientific">marine sediment metagenome</name>
    <dbReference type="NCBI Taxonomy" id="412755"/>
    <lineage>
        <taxon>unclassified sequences</taxon>
        <taxon>metagenomes</taxon>
        <taxon>ecological metagenomes</taxon>
    </lineage>
</organism>
<proteinExistence type="predicted"/>
<gene>
    <name evidence="2" type="ORF">S12H4_15343</name>
</gene>
<feature type="non-terminal residue" evidence="2">
    <location>
        <position position="126"/>
    </location>
</feature>
<accession>X1S1R6</accession>
<dbReference type="PROSITE" id="PS51085">
    <property type="entry name" value="2FE2S_FER_2"/>
    <property type="match status" value="1"/>
</dbReference>
<protein>
    <recommendedName>
        <fullName evidence="1">2Fe-2S ferredoxin-type domain-containing protein</fullName>
    </recommendedName>
</protein>
<reference evidence="2" key="1">
    <citation type="journal article" date="2014" name="Front. Microbiol.">
        <title>High frequency of phylogenetically diverse reductive dehalogenase-homologous genes in deep subseafloor sedimentary metagenomes.</title>
        <authorList>
            <person name="Kawai M."/>
            <person name="Futagami T."/>
            <person name="Toyoda A."/>
            <person name="Takaki Y."/>
            <person name="Nishi S."/>
            <person name="Hori S."/>
            <person name="Arai W."/>
            <person name="Tsubouchi T."/>
            <person name="Morono Y."/>
            <person name="Uchiyama I."/>
            <person name="Ito T."/>
            <person name="Fujiyama A."/>
            <person name="Inagaki F."/>
            <person name="Takami H."/>
        </authorList>
    </citation>
    <scope>NUCLEOTIDE SEQUENCE</scope>
    <source>
        <strain evidence="2">Expedition CK06-06</strain>
    </source>
</reference>
<dbReference type="EMBL" id="BARW01007357">
    <property type="protein sequence ID" value="GAI86952.1"/>
    <property type="molecule type" value="Genomic_DNA"/>
</dbReference>
<dbReference type="AlphaFoldDB" id="X1S1R6"/>
<dbReference type="CDD" id="cd00207">
    <property type="entry name" value="fer2"/>
    <property type="match status" value="1"/>
</dbReference>
<name>X1S1R6_9ZZZZ</name>
<evidence type="ECO:0000313" key="2">
    <source>
        <dbReference type="EMBL" id="GAI86952.1"/>
    </source>
</evidence>